<dbReference type="GO" id="GO:0000243">
    <property type="term" value="C:commitment complex"/>
    <property type="evidence" value="ECO:0007669"/>
    <property type="project" value="EnsemblFungi"/>
</dbReference>
<evidence type="ECO:0000256" key="4">
    <source>
        <dbReference type="ARBA" id="ARBA00023274"/>
    </source>
</evidence>
<dbReference type="PROSITE" id="PS50102">
    <property type="entry name" value="RRM"/>
    <property type="match status" value="1"/>
</dbReference>
<keyword evidence="3" id="KW-0539">Nucleus</keyword>
<feature type="domain" description="RRM" evidence="7">
    <location>
        <begin position="106"/>
        <end position="187"/>
    </location>
</feature>
<evidence type="ECO:0000256" key="3">
    <source>
        <dbReference type="ARBA" id="ARBA00023242"/>
    </source>
</evidence>
<dbReference type="GO" id="GO:0071004">
    <property type="term" value="C:U2-type prespliceosome"/>
    <property type="evidence" value="ECO:0007669"/>
    <property type="project" value="EnsemblFungi"/>
</dbReference>
<dbReference type="InParanoid" id="H2B255"/>
<keyword evidence="4" id="KW-0687">Ribonucleoprotein</keyword>
<proteinExistence type="predicted"/>
<dbReference type="InterPro" id="IPR012677">
    <property type="entry name" value="Nucleotide-bd_a/b_plait_sf"/>
</dbReference>
<dbReference type="Pfam" id="PF00076">
    <property type="entry name" value="RRM_1"/>
    <property type="match status" value="1"/>
</dbReference>
<dbReference type="FunCoup" id="H2B255">
    <property type="interactions" value="501"/>
</dbReference>
<dbReference type="EMBL" id="HE650832">
    <property type="protein sequence ID" value="CCF60705.1"/>
    <property type="molecule type" value="Genomic_DNA"/>
</dbReference>
<dbReference type="GO" id="GO:0000398">
    <property type="term" value="P:mRNA splicing, via spliceosome"/>
    <property type="evidence" value="ECO:0007669"/>
    <property type="project" value="EnsemblFungi"/>
</dbReference>
<dbReference type="PANTHER" id="PTHR13952">
    <property type="entry name" value="U1 SMALL NUCLEAR RIBONUCLEOPROTEIN 70 KD"/>
    <property type="match status" value="1"/>
</dbReference>
<dbReference type="RefSeq" id="XP_003959840.1">
    <property type="nucleotide sequence ID" value="XM_003959791.1"/>
</dbReference>
<dbReference type="GO" id="GO:0003729">
    <property type="term" value="F:mRNA binding"/>
    <property type="evidence" value="ECO:0007669"/>
    <property type="project" value="EnsemblFungi"/>
</dbReference>
<dbReference type="PANTHER" id="PTHR13952:SF5">
    <property type="entry name" value="U1 SMALL NUCLEAR RIBONUCLEOPROTEIN 70 KDA"/>
    <property type="match status" value="1"/>
</dbReference>
<dbReference type="KEGG" id="kaf:KAFR_0L00970"/>
<keyword evidence="2 5" id="KW-0694">RNA-binding</keyword>
<evidence type="ECO:0000256" key="6">
    <source>
        <dbReference type="SAM" id="MobiDB-lite"/>
    </source>
</evidence>
<feature type="region of interest" description="Disordered" evidence="6">
    <location>
        <begin position="14"/>
        <end position="40"/>
    </location>
</feature>
<name>H2B255_KAZAF</name>
<dbReference type="Gene3D" id="3.30.70.330">
    <property type="match status" value="1"/>
</dbReference>
<dbReference type="OrthoDB" id="4207594at2759"/>
<dbReference type="SMART" id="SM00360">
    <property type="entry name" value="RRM"/>
    <property type="match status" value="1"/>
</dbReference>
<dbReference type="InterPro" id="IPR000504">
    <property type="entry name" value="RRM_dom"/>
</dbReference>
<keyword evidence="9" id="KW-1185">Reference proteome</keyword>
<feature type="region of interest" description="Disordered" evidence="6">
    <location>
        <begin position="196"/>
        <end position="285"/>
    </location>
</feature>
<dbReference type="GO" id="GO:0005685">
    <property type="term" value="C:U1 snRNP"/>
    <property type="evidence" value="ECO:0007669"/>
    <property type="project" value="EnsemblFungi"/>
</dbReference>
<accession>H2B255</accession>
<dbReference type="HOGENOM" id="CLU_045151_4_1_1"/>
<dbReference type="GeneID" id="13886913"/>
<dbReference type="CDD" id="cd21615">
    <property type="entry name" value="RRM_SNP1_like"/>
    <property type="match status" value="1"/>
</dbReference>
<evidence type="ECO:0000256" key="5">
    <source>
        <dbReference type="PROSITE-ProRule" id="PRU00176"/>
    </source>
</evidence>
<dbReference type="InterPro" id="IPR051183">
    <property type="entry name" value="U1_U11-U12_snRNP_70-35kDa"/>
</dbReference>
<dbReference type="AlphaFoldDB" id="H2B255"/>
<feature type="compositionally biased region" description="Basic and acidic residues" evidence="6">
    <location>
        <begin position="275"/>
        <end position="285"/>
    </location>
</feature>
<dbReference type="GO" id="GO:0030619">
    <property type="term" value="F:U1 snRNA binding"/>
    <property type="evidence" value="ECO:0007669"/>
    <property type="project" value="EnsemblFungi"/>
</dbReference>
<protein>
    <recommendedName>
        <fullName evidence="7">RRM domain-containing protein</fullName>
    </recommendedName>
</protein>
<feature type="compositionally biased region" description="Polar residues" evidence="6">
    <location>
        <begin position="241"/>
        <end position="253"/>
    </location>
</feature>
<dbReference type="STRING" id="1071382.H2B255"/>
<dbReference type="SUPFAM" id="SSF54928">
    <property type="entry name" value="RNA-binding domain, RBD"/>
    <property type="match status" value="1"/>
</dbReference>
<feature type="compositionally biased region" description="Low complexity" evidence="6">
    <location>
        <begin position="262"/>
        <end position="274"/>
    </location>
</feature>
<gene>
    <name evidence="8" type="primary">KAFR0L00970</name>
    <name evidence="8" type="ORF">KAFR_0L00970</name>
</gene>
<evidence type="ECO:0000313" key="9">
    <source>
        <dbReference type="Proteomes" id="UP000005220"/>
    </source>
</evidence>
<organism evidence="8 9">
    <name type="scientific">Kazachstania africana (strain ATCC 22294 / BCRC 22015 / CBS 2517 / CECT 1963 / NBRC 1671 / NRRL Y-8276)</name>
    <name type="common">Yeast</name>
    <name type="synonym">Kluyveromyces africanus</name>
    <dbReference type="NCBI Taxonomy" id="1071382"/>
    <lineage>
        <taxon>Eukaryota</taxon>
        <taxon>Fungi</taxon>
        <taxon>Dikarya</taxon>
        <taxon>Ascomycota</taxon>
        <taxon>Saccharomycotina</taxon>
        <taxon>Saccharomycetes</taxon>
        <taxon>Saccharomycetales</taxon>
        <taxon>Saccharomycetaceae</taxon>
        <taxon>Kazachstania</taxon>
    </lineage>
</organism>
<feature type="compositionally biased region" description="Basic and acidic residues" evidence="6">
    <location>
        <begin position="26"/>
        <end position="36"/>
    </location>
</feature>
<dbReference type="GO" id="GO:0071011">
    <property type="term" value="C:precatalytic spliceosome"/>
    <property type="evidence" value="ECO:0007669"/>
    <property type="project" value="TreeGrafter"/>
</dbReference>
<feature type="compositionally biased region" description="Basic and acidic residues" evidence="6">
    <location>
        <begin position="207"/>
        <end position="228"/>
    </location>
</feature>
<evidence type="ECO:0000313" key="8">
    <source>
        <dbReference type="EMBL" id="CCF60705.1"/>
    </source>
</evidence>
<dbReference type="InterPro" id="IPR022023">
    <property type="entry name" value="U1snRNP70_N"/>
</dbReference>
<evidence type="ECO:0000256" key="1">
    <source>
        <dbReference type="ARBA" id="ARBA00004123"/>
    </source>
</evidence>
<dbReference type="InterPro" id="IPR035979">
    <property type="entry name" value="RBD_domain_sf"/>
</dbReference>
<dbReference type="eggNOG" id="KOG0113">
    <property type="taxonomic scope" value="Eukaryota"/>
</dbReference>
<sequence length="285" mass="33023">MSYNISKFPSDVTRLFKPNPPLPYKRPSDYPEEQRRTNPNITPVSNYLAQLTDYINEYSDGTPNKHLEAYEEIRTSQLQNLEYLHNELQKWDPMNDVNSQNTDPYKTIFIGRLPYNVTEIELQKIFIKFGEIEKIRIVKDIKTDKPKGYGFILFNEANAAKMAVREIGTHRGIEINGRSCIVDIERGRSVKYFKPRRLGGGLGGRGSSERRTNRFKEPGRNTKMDHYNRPPRSHHGISTAVPLSTPSRYQQPITYHDQPPVTSYRSRTARTTKSSTDHRSEVPDY</sequence>
<dbReference type="Proteomes" id="UP000005220">
    <property type="component" value="Chromosome 12"/>
</dbReference>
<comment type="subcellular location">
    <subcellularLocation>
        <location evidence="1">Nucleus</location>
    </subcellularLocation>
</comment>
<reference evidence="8 9" key="1">
    <citation type="journal article" date="2011" name="Proc. Natl. Acad. Sci. U.S.A.">
        <title>Evolutionary erosion of yeast sex chromosomes by mating-type switching accidents.</title>
        <authorList>
            <person name="Gordon J.L."/>
            <person name="Armisen D."/>
            <person name="Proux-Wera E."/>
            <person name="Oheigeartaigh S.S."/>
            <person name="Byrne K.P."/>
            <person name="Wolfe K.H."/>
        </authorList>
    </citation>
    <scope>NUCLEOTIDE SEQUENCE [LARGE SCALE GENOMIC DNA]</scope>
    <source>
        <strain evidence="9">ATCC 22294 / BCRC 22015 / CBS 2517 / CECT 1963 / NBRC 1671 / NRRL Y-8276</strain>
    </source>
</reference>
<evidence type="ECO:0000259" key="7">
    <source>
        <dbReference type="PROSITE" id="PS50102"/>
    </source>
</evidence>
<dbReference type="Pfam" id="PF12220">
    <property type="entry name" value="U1snRNP70_N"/>
    <property type="match status" value="1"/>
</dbReference>
<evidence type="ECO:0000256" key="2">
    <source>
        <dbReference type="ARBA" id="ARBA00022884"/>
    </source>
</evidence>